<dbReference type="PANTHER" id="PTHR36451">
    <property type="entry name" value="PAPS-DEPENDENT SULFOTRANSFERASE STF3"/>
    <property type="match status" value="1"/>
</dbReference>
<name>A0ABU8SCI7_9SPHN</name>
<protein>
    <submittedName>
        <fullName evidence="1">Sulfotransferase</fullName>
        <ecNumber evidence="1">2.8.2.-</ecNumber>
    </submittedName>
</protein>
<dbReference type="PANTHER" id="PTHR36451:SF1">
    <property type="entry name" value="OMEGA-HYDROXY-BETA-DIHYDROMENAQUINONE-9 SULFOTRANSFERASE STF3"/>
    <property type="match status" value="1"/>
</dbReference>
<dbReference type="Pfam" id="PF13469">
    <property type="entry name" value="Sulfotransfer_3"/>
    <property type="match status" value="1"/>
</dbReference>
<dbReference type="SUPFAM" id="SSF52540">
    <property type="entry name" value="P-loop containing nucleoside triphosphate hydrolases"/>
    <property type="match status" value="1"/>
</dbReference>
<proteinExistence type="predicted"/>
<dbReference type="RefSeq" id="WP_339969159.1">
    <property type="nucleotide sequence ID" value="NZ_JBBHJY010000010.1"/>
</dbReference>
<gene>
    <name evidence="1" type="ORF">WG900_17350</name>
</gene>
<keyword evidence="2" id="KW-1185">Reference proteome</keyword>
<organism evidence="1 2">
    <name type="scientific">Novosphingobium aquae</name>
    <dbReference type="NCBI Taxonomy" id="3133435"/>
    <lineage>
        <taxon>Bacteria</taxon>
        <taxon>Pseudomonadati</taxon>
        <taxon>Pseudomonadota</taxon>
        <taxon>Alphaproteobacteria</taxon>
        <taxon>Sphingomonadales</taxon>
        <taxon>Sphingomonadaceae</taxon>
        <taxon>Novosphingobium</taxon>
    </lineage>
</organism>
<evidence type="ECO:0000313" key="1">
    <source>
        <dbReference type="EMBL" id="MEJ6011683.1"/>
    </source>
</evidence>
<dbReference type="Gene3D" id="3.40.50.300">
    <property type="entry name" value="P-loop containing nucleotide triphosphate hydrolases"/>
    <property type="match status" value="1"/>
</dbReference>
<comment type="caution">
    <text evidence="1">The sequence shown here is derived from an EMBL/GenBank/DDBJ whole genome shotgun (WGS) entry which is preliminary data.</text>
</comment>
<dbReference type="EC" id="2.8.2.-" evidence="1"/>
<evidence type="ECO:0000313" key="2">
    <source>
        <dbReference type="Proteomes" id="UP001379235"/>
    </source>
</evidence>
<dbReference type="Proteomes" id="UP001379235">
    <property type="component" value="Unassembled WGS sequence"/>
</dbReference>
<accession>A0ABU8SCI7</accession>
<dbReference type="InterPro" id="IPR052736">
    <property type="entry name" value="Stf3_sulfotransferase"/>
</dbReference>
<reference evidence="1 2" key="1">
    <citation type="submission" date="2024-03" db="EMBL/GenBank/DDBJ databases">
        <authorList>
            <person name="Jo J.-H."/>
        </authorList>
    </citation>
    <scope>NUCLEOTIDE SEQUENCE [LARGE SCALE GENOMIC DNA]</scope>
    <source>
        <strain evidence="1 2">AS3R-12</strain>
    </source>
</reference>
<dbReference type="InterPro" id="IPR027417">
    <property type="entry name" value="P-loop_NTPase"/>
</dbReference>
<keyword evidence="1" id="KW-0808">Transferase</keyword>
<sequence length="380" mass="43176">MQVETIIANARAATGLEDLGDPAQLEGLPVLVKASNEEARLSERGAAMWEQSITSYLINRIKTVDYAKQHPELLEVPIDKPTFVFGLPRTGTTMTINLLSADPARRCYRRFEALDSMPPAAPDYKSDPRYLAELAKGEMAMKYMPQIAAIHWEDADSPSEDQYAMAQSFCSQIYDSQVNIPSYREWFFGADYVPAFRFQKQILQLLQQNVGGKWTLKNPWHPLFLDALTTVYPDAELVMTHRDPVEVVGSACSLLKAVRPIYTEDMKLGEIAECLLQTFDHMIARQNAFRDKRGEDAIFDIQYAAQIKDPLGTMRALYDRFGTEFTADAQAGMQAMMDYNPQNKHGKHSYTLEEFGLSAKWVRDHFKDYTDRFAIPVKDV</sequence>
<dbReference type="GO" id="GO:0016740">
    <property type="term" value="F:transferase activity"/>
    <property type="evidence" value="ECO:0007669"/>
    <property type="project" value="UniProtKB-KW"/>
</dbReference>
<dbReference type="EMBL" id="JBBHJY010000010">
    <property type="protein sequence ID" value="MEJ6011683.1"/>
    <property type="molecule type" value="Genomic_DNA"/>
</dbReference>